<comment type="caution">
    <text evidence="2">The sequence shown here is derived from an EMBL/GenBank/DDBJ whole genome shotgun (WGS) entry which is preliminary data.</text>
</comment>
<name>A0A226WRQ9_CABSO</name>
<feature type="region of interest" description="Disordered" evidence="1">
    <location>
        <begin position="111"/>
        <end position="143"/>
    </location>
</feature>
<feature type="compositionally biased region" description="Basic and acidic residues" evidence="1">
    <location>
        <begin position="114"/>
        <end position="131"/>
    </location>
</feature>
<dbReference type="AlphaFoldDB" id="A0A226WRQ9"/>
<reference evidence="3" key="1">
    <citation type="submission" date="2017-01" db="EMBL/GenBank/DDBJ databases">
        <title>Genome Analysis of Deinococcus marmoris KOPRI26562.</title>
        <authorList>
            <person name="Kim J.H."/>
            <person name="Oh H.-M."/>
        </authorList>
    </citation>
    <scope>NUCLEOTIDE SEQUENCE [LARGE SCALE GENOMIC DNA]</scope>
    <source>
        <strain evidence="3">PAMC 26633</strain>
    </source>
</reference>
<protein>
    <submittedName>
        <fullName evidence="2">Chemotaxis response regulator protein-glutamate methylesterase CheB</fullName>
    </submittedName>
</protein>
<dbReference type="EMBL" id="MTHB01000241">
    <property type="protein sequence ID" value="OXC73793.1"/>
    <property type="molecule type" value="Genomic_DNA"/>
</dbReference>
<sequence length="167" mass="18809">MHSRSLGRHWRDESFHASRRRLGRVAIQFGFHALRRLRHGSADQRNDQARWPARALRSESVWRWRGAGGHDDDQYRRSQFGIRPSLPGAGKDSHCCRGLAGHVSAQGRVHAAHRPGDGQETHHDARPERGRTRAGTRAANTRGTQRTACKGACACRDVQPAQSYHTR</sequence>
<organism evidence="2 3">
    <name type="scientific">Caballeronia sordidicola</name>
    <name type="common">Burkholderia sordidicola</name>
    <dbReference type="NCBI Taxonomy" id="196367"/>
    <lineage>
        <taxon>Bacteria</taxon>
        <taxon>Pseudomonadati</taxon>
        <taxon>Pseudomonadota</taxon>
        <taxon>Betaproteobacteria</taxon>
        <taxon>Burkholderiales</taxon>
        <taxon>Burkholderiaceae</taxon>
        <taxon>Caballeronia</taxon>
    </lineage>
</organism>
<gene>
    <name evidence="2" type="ORF">BSU04_35170</name>
</gene>
<evidence type="ECO:0000313" key="2">
    <source>
        <dbReference type="EMBL" id="OXC73793.1"/>
    </source>
</evidence>
<proteinExistence type="predicted"/>
<accession>A0A226WRQ9</accession>
<evidence type="ECO:0000313" key="3">
    <source>
        <dbReference type="Proteomes" id="UP000214720"/>
    </source>
</evidence>
<dbReference type="Proteomes" id="UP000214720">
    <property type="component" value="Unassembled WGS sequence"/>
</dbReference>
<evidence type="ECO:0000256" key="1">
    <source>
        <dbReference type="SAM" id="MobiDB-lite"/>
    </source>
</evidence>
<feature type="compositionally biased region" description="Low complexity" evidence="1">
    <location>
        <begin position="133"/>
        <end position="143"/>
    </location>
</feature>